<dbReference type="RefSeq" id="WP_012256985.1">
    <property type="nucleotide sequence ID" value="NC_010175.1"/>
</dbReference>
<evidence type="ECO:0000313" key="2">
    <source>
        <dbReference type="EMBL" id="ABY34329.1"/>
    </source>
</evidence>
<protein>
    <submittedName>
        <fullName evidence="2">Uncharacterized protein</fullName>
    </submittedName>
</protein>
<feature type="transmembrane region" description="Helical" evidence="1">
    <location>
        <begin position="250"/>
        <end position="271"/>
    </location>
</feature>
<reference evidence="3" key="1">
    <citation type="journal article" date="2011" name="BMC Genomics">
        <title>Complete genome sequence of the filamentous anoxygenic phototrophic bacterium Chloroflexus aurantiacus.</title>
        <authorList>
            <person name="Tang K.H."/>
            <person name="Barry K."/>
            <person name="Chertkov O."/>
            <person name="Dalin E."/>
            <person name="Han C.S."/>
            <person name="Hauser L.J."/>
            <person name="Honchak B.M."/>
            <person name="Karbach L.E."/>
            <person name="Land M.L."/>
            <person name="Lapidus A."/>
            <person name="Larimer F.W."/>
            <person name="Mikhailova N."/>
            <person name="Pitluck S."/>
            <person name="Pierson B.K."/>
            <person name="Blankenship R.E."/>
        </authorList>
    </citation>
    <scope>NUCLEOTIDE SEQUENCE [LARGE SCALE GENOMIC DNA]</scope>
    <source>
        <strain evidence="3">ATCC 29366 / DSM 635 / J-10-fl</strain>
    </source>
</reference>
<dbReference type="InParanoid" id="A9WIM9"/>
<proteinExistence type="predicted"/>
<dbReference type="PATRIC" id="fig|324602.8.peg.1256"/>
<dbReference type="KEGG" id="cau:Caur_1098"/>
<gene>
    <name evidence="2" type="ordered locus">Caur_1098</name>
</gene>
<dbReference type="STRING" id="324602.Caur_1098"/>
<name>A9WIM9_CHLAA</name>
<dbReference type="HOGENOM" id="CLU_1022481_0_0_0"/>
<evidence type="ECO:0000313" key="3">
    <source>
        <dbReference type="Proteomes" id="UP000002008"/>
    </source>
</evidence>
<keyword evidence="1" id="KW-0812">Transmembrane</keyword>
<feature type="transmembrane region" description="Helical" evidence="1">
    <location>
        <begin position="49"/>
        <end position="70"/>
    </location>
</feature>
<keyword evidence="1" id="KW-1133">Transmembrane helix</keyword>
<feature type="transmembrane region" description="Helical" evidence="1">
    <location>
        <begin position="192"/>
        <end position="212"/>
    </location>
</feature>
<dbReference type="EMBL" id="CP000909">
    <property type="protein sequence ID" value="ABY34329.1"/>
    <property type="molecule type" value="Genomic_DNA"/>
</dbReference>
<keyword evidence="1" id="KW-0472">Membrane</keyword>
<feature type="transmembrane region" description="Helical" evidence="1">
    <location>
        <begin position="82"/>
        <end position="105"/>
    </location>
</feature>
<feature type="transmembrane region" description="Helical" evidence="1">
    <location>
        <begin position="6"/>
        <end position="29"/>
    </location>
</feature>
<dbReference type="Proteomes" id="UP000002008">
    <property type="component" value="Chromosome"/>
</dbReference>
<dbReference type="EnsemblBacteria" id="ABY34329">
    <property type="protein sequence ID" value="ABY34329"/>
    <property type="gene ID" value="Caur_1098"/>
</dbReference>
<sequence>MTTDVVIAGLVALLLYPGILFAIGLSIGYRILSGRPLPFPGKMIVSPDLTGGLGLTSLALIGGGLAGLTWPGHPWSLPFGWIGSWALFELAAWLPLLPALMAGAPRTVRAALREAQIGMLARAILWGSIATGLAAADNLNGWSLSGHGFVLVSALLSLPAAINWGPFGPEPSLGPQGITEGLSTRAATTLTFARDTLAAALIATIWLAGFPIAVLPVWLGLLVIGIGSIITTLGLRWLNGRFPRFSVPAALRVILIGAGSLAGVALVALSVGQM</sequence>
<dbReference type="eggNOG" id="ENOG503472Z">
    <property type="taxonomic scope" value="Bacteria"/>
</dbReference>
<dbReference type="AlphaFoldDB" id="A9WIM9"/>
<evidence type="ECO:0000256" key="1">
    <source>
        <dbReference type="SAM" id="Phobius"/>
    </source>
</evidence>
<organism evidence="2 3">
    <name type="scientific">Chloroflexus aurantiacus (strain ATCC 29366 / DSM 635 / J-10-fl)</name>
    <dbReference type="NCBI Taxonomy" id="324602"/>
    <lineage>
        <taxon>Bacteria</taxon>
        <taxon>Bacillati</taxon>
        <taxon>Chloroflexota</taxon>
        <taxon>Chloroflexia</taxon>
        <taxon>Chloroflexales</taxon>
        <taxon>Chloroflexineae</taxon>
        <taxon>Chloroflexaceae</taxon>
        <taxon>Chloroflexus</taxon>
    </lineage>
</organism>
<feature type="transmembrane region" description="Helical" evidence="1">
    <location>
        <begin position="218"/>
        <end position="238"/>
    </location>
</feature>
<accession>A9WIM9</accession>
<keyword evidence="3" id="KW-1185">Reference proteome</keyword>